<feature type="transmembrane region" description="Helical" evidence="26">
    <location>
        <begin position="27"/>
        <end position="49"/>
    </location>
</feature>
<evidence type="ECO:0000256" key="6">
    <source>
        <dbReference type="ARBA" id="ARBA00018637"/>
    </source>
</evidence>
<comment type="subcellular location">
    <subcellularLocation>
        <location evidence="2">Cell membrane</location>
    </subcellularLocation>
</comment>
<name>A0A369W7P8_9GAMM</name>
<dbReference type="GO" id="GO:0030288">
    <property type="term" value="C:outer membrane-bounded periplasmic space"/>
    <property type="evidence" value="ECO:0007669"/>
    <property type="project" value="TreeGrafter"/>
</dbReference>
<keyword evidence="8" id="KW-0121">Carboxypeptidase</keyword>
<dbReference type="GO" id="GO:0008955">
    <property type="term" value="F:peptidoglycan glycosyltransferase activity"/>
    <property type="evidence" value="ECO:0007669"/>
    <property type="project" value="UniProtKB-UniRule"/>
</dbReference>
<evidence type="ECO:0000259" key="28">
    <source>
        <dbReference type="Pfam" id="PF00912"/>
    </source>
</evidence>
<evidence type="ECO:0000313" key="30">
    <source>
        <dbReference type="EMBL" id="RDE18030.1"/>
    </source>
</evidence>
<keyword evidence="13 24" id="KW-0133">Cell shape</keyword>
<dbReference type="UniPathway" id="UPA00219"/>
<evidence type="ECO:0000256" key="11">
    <source>
        <dbReference type="ARBA" id="ARBA00022679"/>
    </source>
</evidence>
<comment type="similarity">
    <text evidence="4 24">In the C-terminal section; belongs to the transpeptidase family.</text>
</comment>
<reference evidence="30 31" key="1">
    <citation type="submission" date="2018-07" db="EMBL/GenBank/DDBJ databases">
        <title>Motiliproteus coralliicola sp. nov., a bacterium isolated from Coral.</title>
        <authorList>
            <person name="Wang G."/>
        </authorList>
    </citation>
    <scope>NUCLEOTIDE SEQUENCE [LARGE SCALE GENOMIC DNA]</scope>
    <source>
        <strain evidence="30 31">C34</strain>
    </source>
</reference>
<dbReference type="InterPro" id="IPR028166">
    <property type="entry name" value="UB2H"/>
</dbReference>
<dbReference type="InterPro" id="IPR011813">
    <property type="entry name" value="PBP_1b"/>
</dbReference>
<keyword evidence="17" id="KW-0511">Multifunctional enzyme</keyword>
<evidence type="ECO:0000256" key="24">
    <source>
        <dbReference type="PIRNR" id="PIRNR002799"/>
    </source>
</evidence>
<evidence type="ECO:0000256" key="18">
    <source>
        <dbReference type="ARBA" id="ARBA00023316"/>
    </source>
</evidence>
<evidence type="ECO:0000256" key="26">
    <source>
        <dbReference type="SAM" id="Phobius"/>
    </source>
</evidence>
<dbReference type="Pfam" id="PF00905">
    <property type="entry name" value="Transpeptidase"/>
    <property type="match status" value="1"/>
</dbReference>
<evidence type="ECO:0000256" key="2">
    <source>
        <dbReference type="ARBA" id="ARBA00004236"/>
    </source>
</evidence>
<dbReference type="GO" id="GO:0009252">
    <property type="term" value="P:peptidoglycan biosynthetic process"/>
    <property type="evidence" value="ECO:0007669"/>
    <property type="project" value="UniProtKB-UniRule"/>
</dbReference>
<evidence type="ECO:0000256" key="8">
    <source>
        <dbReference type="ARBA" id="ARBA00022645"/>
    </source>
</evidence>
<keyword evidence="15 26" id="KW-0472">Membrane</keyword>
<dbReference type="AlphaFoldDB" id="A0A369W7P8"/>
<comment type="catalytic activity">
    <reaction evidence="21">
        <text>[GlcNAc-(1-&gt;4)-Mur2Ac(oyl-L-Ala-gamma-D-Glu-L-Lys-D-Ala-D-Ala)](n)-di-trans,octa-cis-undecaprenyl diphosphate + beta-D-GlcNAc-(1-&gt;4)-Mur2Ac(oyl-L-Ala-gamma-D-Glu-L-Lys-D-Ala-D-Ala)-di-trans,octa-cis-undecaprenyl diphosphate = [GlcNAc-(1-&gt;4)-Mur2Ac(oyl-L-Ala-gamma-D-Glu-L-Lys-D-Ala-D-Ala)](n+1)-di-trans,octa-cis-undecaprenyl diphosphate + di-trans,octa-cis-undecaprenyl diphosphate + H(+)</text>
        <dbReference type="Rhea" id="RHEA:23708"/>
        <dbReference type="Rhea" id="RHEA-COMP:9602"/>
        <dbReference type="Rhea" id="RHEA-COMP:9603"/>
        <dbReference type="ChEBI" id="CHEBI:15378"/>
        <dbReference type="ChEBI" id="CHEBI:58405"/>
        <dbReference type="ChEBI" id="CHEBI:60033"/>
        <dbReference type="ChEBI" id="CHEBI:78435"/>
        <dbReference type="EC" id="2.4.99.28"/>
    </reaction>
</comment>
<dbReference type="Gene3D" id="1.10.3810.10">
    <property type="entry name" value="Biosynthetic peptidoglycan transglycosylase-like"/>
    <property type="match status" value="1"/>
</dbReference>
<evidence type="ECO:0000256" key="15">
    <source>
        <dbReference type="ARBA" id="ARBA00023136"/>
    </source>
</evidence>
<comment type="pathway">
    <text evidence="22">Glycan biosynthesis.</text>
</comment>
<evidence type="ECO:0000256" key="10">
    <source>
        <dbReference type="ARBA" id="ARBA00022676"/>
    </source>
</evidence>
<keyword evidence="16" id="KW-0046">Antibiotic resistance</keyword>
<evidence type="ECO:0000256" key="9">
    <source>
        <dbReference type="ARBA" id="ARBA00022670"/>
    </source>
</evidence>
<dbReference type="GO" id="GO:0006508">
    <property type="term" value="P:proteolysis"/>
    <property type="evidence" value="ECO:0007669"/>
    <property type="project" value="UniProtKB-KW"/>
</dbReference>
<organism evidence="30 31">
    <name type="scientific">Motiliproteus coralliicola</name>
    <dbReference type="NCBI Taxonomy" id="2283196"/>
    <lineage>
        <taxon>Bacteria</taxon>
        <taxon>Pseudomonadati</taxon>
        <taxon>Pseudomonadota</taxon>
        <taxon>Gammaproteobacteria</taxon>
        <taxon>Oceanospirillales</taxon>
        <taxon>Oceanospirillaceae</taxon>
        <taxon>Motiliproteus</taxon>
    </lineage>
</organism>
<keyword evidence="26" id="KW-0812">Transmembrane</keyword>
<comment type="caution">
    <text evidence="30">The sequence shown here is derived from an EMBL/GenBank/DDBJ whole genome shotgun (WGS) entry which is preliminary data.</text>
</comment>
<dbReference type="GO" id="GO:0008658">
    <property type="term" value="F:penicillin binding"/>
    <property type="evidence" value="ECO:0007669"/>
    <property type="project" value="UniProtKB-UniRule"/>
</dbReference>
<dbReference type="GO" id="GO:0009002">
    <property type="term" value="F:serine-type D-Ala-D-Ala carboxypeptidase activity"/>
    <property type="evidence" value="ECO:0007669"/>
    <property type="project" value="UniProtKB-EC"/>
</dbReference>
<protein>
    <recommendedName>
        <fullName evidence="6 23">Penicillin-binding protein 1B</fullName>
        <shortName evidence="24">PBP-1b</shortName>
        <shortName evidence="24">PBP1b</shortName>
    </recommendedName>
    <alternativeName>
        <fullName evidence="19 24">Murein polymerase</fullName>
    </alternativeName>
</protein>
<dbReference type="Gene3D" id="1.20.5.100">
    <property type="entry name" value="Cytochrome c1, transmembrane anchor, C-terminal"/>
    <property type="match status" value="1"/>
</dbReference>
<dbReference type="GO" id="GO:0005886">
    <property type="term" value="C:plasma membrane"/>
    <property type="evidence" value="ECO:0007669"/>
    <property type="project" value="UniProtKB-SubCell"/>
</dbReference>
<keyword evidence="11 24" id="KW-0808">Transferase</keyword>
<evidence type="ECO:0000256" key="16">
    <source>
        <dbReference type="ARBA" id="ARBA00023251"/>
    </source>
</evidence>
<dbReference type="FunFam" id="1.10.3810.10:FF:000002">
    <property type="entry name" value="Penicillin-binding protein 1B"/>
    <property type="match status" value="1"/>
</dbReference>
<dbReference type="GO" id="GO:0009274">
    <property type="term" value="C:peptidoglycan-based cell wall"/>
    <property type="evidence" value="ECO:0007669"/>
    <property type="project" value="UniProtKB-UniRule"/>
</dbReference>
<comment type="similarity">
    <text evidence="5 24">In the N-terminal section; belongs to the glycosyltransferase 51 family.</text>
</comment>
<comment type="function">
    <text evidence="1 24">Cell wall formation. Synthesis of cross-linked peptidoglycan from the lipid intermediates. The enzyme has a penicillin-insensitive transglycosylase N-terminal domain (formation of linear glycan strands) and a penicillin-sensitive transpeptidase C-terminal domain (cross-linking of the peptide subunits).</text>
</comment>
<sequence>MAKKSVKSKAAAAKAGKAKKSGQRRSLWGLLFKLGLALSVLAALGLVYLDASIRSKFEGKRWALPAKVYARPLELYAGRDLRADELAIELKQLGYRMVDRPRRPGEAKVQSWRVELVSRGFEFADGAEPSRPLDLRFGDGRLQTLSSGGRSLAVARLEPVLVGGIYPADNEDRELVKLDQVPETLVQALIAVEDRNFYTHHGISLKGIARAMWANVRAGRLVQGGSTLTQQLVKNYFLTSERSLARKLTEAPMAMLLELHYSKDEILQAYLNEVYLGQAGSRAIHGFGLASNYYFGRPLDSLSVDQLALLAGLVKGPSYYDPRRRPERATQRRNLVLKLLGQQGLISEAQAEQLSRRPLGVVAKSSLTKGAFPAYLDLVKRQLRKEYRQEDLSSEGLQVFTSLDPIVQRQAEASLKQVTARLQKHHGKKLKGLQGAMVVANSQTGEVVAVVGDREPRYQGFNRALDAIRPIGSLVKPAVYLAALERPEQYTLSTPIEDQPLQLQNPDGSVWSPNNFDKKAHGRVPLHQALSRSYNLATANLGMDQGMARVIDALERLGVRRDIKPYPATLLGSLSLSPLEVSQLYQTIAANGFETPQRAIRSVLTAEGSLLSSYPFELQQQFDPAPIHLIQYALQETVREGTAKSLYRRFPDSLNMAGKTGTTNDQRDSWFAGFTGDYLAVVWLGHDDNRPTPLTGSSGALQVWAELMAKLRPASYQAVPPPDVQYLWVDESLGVQTEQGCPNARLVPYIVGSEPQRKHDCGIQAPVRRASDWFRRLFGG</sequence>
<dbReference type="InterPro" id="IPR023346">
    <property type="entry name" value="Lysozyme-like_dom_sf"/>
</dbReference>
<keyword evidence="31" id="KW-1185">Reference proteome</keyword>
<evidence type="ECO:0000256" key="25">
    <source>
        <dbReference type="PIRSR" id="PIRSR002799-1"/>
    </source>
</evidence>
<evidence type="ECO:0000256" key="13">
    <source>
        <dbReference type="ARBA" id="ARBA00022960"/>
    </source>
</evidence>
<dbReference type="EMBL" id="QQOH01000006">
    <property type="protein sequence ID" value="RDE18030.1"/>
    <property type="molecule type" value="Genomic_DNA"/>
</dbReference>
<evidence type="ECO:0000256" key="20">
    <source>
        <dbReference type="ARBA" id="ARBA00034000"/>
    </source>
</evidence>
<dbReference type="Pfam" id="PF00912">
    <property type="entry name" value="Transgly"/>
    <property type="match status" value="1"/>
</dbReference>
<keyword evidence="9" id="KW-0645">Protease</keyword>
<keyword evidence="26" id="KW-1133">Transmembrane helix</keyword>
<dbReference type="OrthoDB" id="9766909at2"/>
<evidence type="ECO:0000256" key="21">
    <source>
        <dbReference type="ARBA" id="ARBA00049902"/>
    </source>
</evidence>
<dbReference type="InterPro" id="IPR012338">
    <property type="entry name" value="Beta-lactam/transpept-like"/>
</dbReference>
<feature type="domain" description="Penicillin-binding protein transpeptidase" evidence="27">
    <location>
        <begin position="435"/>
        <end position="675"/>
    </location>
</feature>
<dbReference type="InterPro" id="IPR036950">
    <property type="entry name" value="PBP_transglycosylase"/>
</dbReference>
<dbReference type="NCBIfam" id="TIGR02071">
    <property type="entry name" value="PBP_1b"/>
    <property type="match status" value="1"/>
</dbReference>
<dbReference type="InterPro" id="IPR001264">
    <property type="entry name" value="Glyco_trans_51"/>
</dbReference>
<feature type="domain" description="Bifunctional transglycosylase second" evidence="29">
    <location>
        <begin position="75"/>
        <end position="157"/>
    </location>
</feature>
<evidence type="ECO:0000256" key="4">
    <source>
        <dbReference type="ARBA" id="ARBA00007090"/>
    </source>
</evidence>
<evidence type="ECO:0000256" key="19">
    <source>
        <dbReference type="ARBA" id="ARBA00032454"/>
    </source>
</evidence>
<dbReference type="InterPro" id="IPR001460">
    <property type="entry name" value="PCN-bd_Tpept"/>
</dbReference>
<evidence type="ECO:0000256" key="12">
    <source>
        <dbReference type="ARBA" id="ARBA00022801"/>
    </source>
</evidence>
<evidence type="ECO:0000259" key="29">
    <source>
        <dbReference type="Pfam" id="PF14814"/>
    </source>
</evidence>
<feature type="domain" description="Glycosyl transferase family 51" evidence="28">
    <location>
        <begin position="169"/>
        <end position="338"/>
    </location>
</feature>
<dbReference type="GO" id="GO:0046677">
    <property type="term" value="P:response to antibiotic"/>
    <property type="evidence" value="ECO:0007669"/>
    <property type="project" value="UniProtKB-UniRule"/>
</dbReference>
<gene>
    <name evidence="30" type="primary">mrcB</name>
    <name evidence="30" type="ORF">DV711_18060</name>
</gene>
<evidence type="ECO:0000256" key="1">
    <source>
        <dbReference type="ARBA" id="ARBA00002624"/>
    </source>
</evidence>
<comment type="catalytic activity">
    <reaction evidence="20">
        <text>Preferential cleavage: (Ac)2-L-Lys-D-Ala-|-D-Ala. Also transpeptidation of peptidyl-alanyl moieties that are N-acyl substituents of D-alanine.</text>
        <dbReference type="EC" id="3.4.16.4"/>
    </reaction>
</comment>
<dbReference type="GO" id="GO:0071555">
    <property type="term" value="P:cell wall organization"/>
    <property type="evidence" value="ECO:0007669"/>
    <property type="project" value="UniProtKB-UniRule"/>
</dbReference>
<evidence type="ECO:0000256" key="17">
    <source>
        <dbReference type="ARBA" id="ARBA00023268"/>
    </source>
</evidence>
<evidence type="ECO:0000256" key="3">
    <source>
        <dbReference type="ARBA" id="ARBA00004752"/>
    </source>
</evidence>
<dbReference type="SUPFAM" id="SSF53955">
    <property type="entry name" value="Lysozyme-like"/>
    <property type="match status" value="1"/>
</dbReference>
<evidence type="ECO:0000256" key="7">
    <source>
        <dbReference type="ARBA" id="ARBA00022475"/>
    </source>
</evidence>
<dbReference type="GO" id="GO:0008360">
    <property type="term" value="P:regulation of cell shape"/>
    <property type="evidence" value="ECO:0007669"/>
    <property type="project" value="UniProtKB-UniRule"/>
</dbReference>
<keyword evidence="10 24" id="KW-0328">Glycosyltransferase</keyword>
<evidence type="ECO:0000313" key="31">
    <source>
        <dbReference type="Proteomes" id="UP000253769"/>
    </source>
</evidence>
<evidence type="ECO:0000256" key="23">
    <source>
        <dbReference type="NCBIfam" id="TIGR02071"/>
    </source>
</evidence>
<keyword evidence="7" id="KW-1003">Cell membrane</keyword>
<dbReference type="PANTHER" id="PTHR32282">
    <property type="entry name" value="BINDING PROTEIN TRANSPEPTIDASE, PUTATIVE-RELATED"/>
    <property type="match status" value="1"/>
</dbReference>
<proteinExistence type="inferred from homology"/>
<comment type="pathway">
    <text evidence="3 24">Cell wall biogenesis; peptidoglycan biosynthesis.</text>
</comment>
<dbReference type="RefSeq" id="WP_114697149.1">
    <property type="nucleotide sequence ID" value="NZ_QQOH01000006.1"/>
</dbReference>
<dbReference type="PIRSF" id="PIRSF002799">
    <property type="entry name" value="PBP_1b"/>
    <property type="match status" value="1"/>
</dbReference>
<keyword evidence="12" id="KW-0378">Hydrolase</keyword>
<dbReference type="Gene3D" id="3.40.710.10">
    <property type="entry name" value="DD-peptidase/beta-lactamase superfamily"/>
    <property type="match status" value="1"/>
</dbReference>
<keyword evidence="18 24" id="KW-0961">Cell wall biogenesis/degradation</keyword>
<accession>A0A369W7P8</accession>
<dbReference type="Gene3D" id="3.30.2060.10">
    <property type="entry name" value="Penicillin-binding protein 1b domain"/>
    <property type="match status" value="1"/>
</dbReference>
<dbReference type="InterPro" id="IPR050396">
    <property type="entry name" value="Glycosyltr_51/Transpeptidase"/>
</dbReference>
<feature type="active site" description="Acyl-ester intermediate; for transpeptidase activity" evidence="25">
    <location>
        <position position="473"/>
    </location>
</feature>
<keyword evidence="14 24" id="KW-0573">Peptidoglycan synthesis</keyword>
<feature type="active site" description="Proton donor; for transglycosylase activity" evidence="25">
    <location>
        <position position="193"/>
    </location>
</feature>
<evidence type="ECO:0000259" key="27">
    <source>
        <dbReference type="Pfam" id="PF00905"/>
    </source>
</evidence>
<dbReference type="Pfam" id="PF14814">
    <property type="entry name" value="UB2H"/>
    <property type="match status" value="1"/>
</dbReference>
<evidence type="ECO:0000256" key="22">
    <source>
        <dbReference type="ARBA" id="ARBA00060592"/>
    </source>
</evidence>
<dbReference type="SUPFAM" id="SSF56601">
    <property type="entry name" value="beta-lactamase/transpeptidase-like"/>
    <property type="match status" value="1"/>
</dbReference>
<dbReference type="Proteomes" id="UP000253769">
    <property type="component" value="Unassembled WGS sequence"/>
</dbReference>
<evidence type="ECO:0000256" key="5">
    <source>
        <dbReference type="ARBA" id="ARBA00007739"/>
    </source>
</evidence>
<dbReference type="PANTHER" id="PTHR32282:SF11">
    <property type="entry name" value="PENICILLIN-BINDING PROTEIN 1B"/>
    <property type="match status" value="1"/>
</dbReference>
<evidence type="ECO:0000256" key="14">
    <source>
        <dbReference type="ARBA" id="ARBA00022984"/>
    </source>
</evidence>